<organism evidence="1 2">
    <name type="scientific">Subtercola frigoramans</name>
    <dbReference type="NCBI Taxonomy" id="120298"/>
    <lineage>
        <taxon>Bacteria</taxon>
        <taxon>Bacillati</taxon>
        <taxon>Actinomycetota</taxon>
        <taxon>Actinomycetes</taxon>
        <taxon>Micrococcales</taxon>
        <taxon>Microbacteriaceae</taxon>
        <taxon>Subtercola</taxon>
    </lineage>
</organism>
<reference evidence="1 2" key="1">
    <citation type="submission" date="2021-01" db="EMBL/GenBank/DDBJ databases">
        <title>Sequencing the genomes of 1000 actinobacteria strains.</title>
        <authorList>
            <person name="Klenk H.-P."/>
        </authorList>
    </citation>
    <scope>NUCLEOTIDE SEQUENCE [LARGE SCALE GENOMIC DNA]</scope>
    <source>
        <strain evidence="1 2">DSM 13057</strain>
    </source>
</reference>
<name>A0ABS2L4F3_9MICO</name>
<sequence>MDLYLFDFDQTLYAYDFHKRLPALAELTNCTQYHLAKSWWVAGHEERADRGEYATVDAYLEAWGEATGTVLTLKAWQQSRAAAMTRSDSAVDALRYATTLGTASLLSNNNILFRTSLPVLAPDVADILGDHDLVSADLGVTKPNPHIFELALERFGTAPTDALFLDDNARNVSAAQNFGIHAFQVPSVDHVPNGAAMRAAIDVFAAR</sequence>
<dbReference type="SFLD" id="SFLDG01129">
    <property type="entry name" value="C1.5:_HAD__Beta-PGM__Phosphata"/>
    <property type="match status" value="1"/>
</dbReference>
<dbReference type="PANTHER" id="PTHR43611">
    <property type="entry name" value="ALPHA-D-GLUCOSE 1-PHOSPHATE PHOSPHATASE"/>
    <property type="match status" value="1"/>
</dbReference>
<protein>
    <submittedName>
        <fullName evidence="1">Hydrolase of the HAD superfamily</fullName>
    </submittedName>
</protein>
<dbReference type="Proteomes" id="UP000776164">
    <property type="component" value="Unassembled WGS sequence"/>
</dbReference>
<comment type="caution">
    <text evidence="1">The sequence shown here is derived from an EMBL/GenBank/DDBJ whole genome shotgun (WGS) entry which is preliminary data.</text>
</comment>
<keyword evidence="1" id="KW-0378">Hydrolase</keyword>
<keyword evidence="2" id="KW-1185">Reference proteome</keyword>
<dbReference type="Gene3D" id="3.40.50.1000">
    <property type="entry name" value="HAD superfamily/HAD-like"/>
    <property type="match status" value="1"/>
</dbReference>
<dbReference type="Pfam" id="PF00702">
    <property type="entry name" value="Hydrolase"/>
    <property type="match status" value="1"/>
</dbReference>
<proteinExistence type="predicted"/>
<dbReference type="InterPro" id="IPR006439">
    <property type="entry name" value="HAD-SF_hydro_IA"/>
</dbReference>
<dbReference type="SUPFAM" id="SSF56784">
    <property type="entry name" value="HAD-like"/>
    <property type="match status" value="1"/>
</dbReference>
<dbReference type="NCBIfam" id="TIGR01509">
    <property type="entry name" value="HAD-SF-IA-v3"/>
    <property type="match status" value="1"/>
</dbReference>
<dbReference type="SFLD" id="SFLDS00003">
    <property type="entry name" value="Haloacid_Dehalogenase"/>
    <property type="match status" value="1"/>
</dbReference>
<dbReference type="InterPro" id="IPR036412">
    <property type="entry name" value="HAD-like_sf"/>
</dbReference>
<evidence type="ECO:0000313" key="1">
    <source>
        <dbReference type="EMBL" id="MBM7471933.1"/>
    </source>
</evidence>
<dbReference type="RefSeq" id="WP_205108288.1">
    <property type="nucleotide sequence ID" value="NZ_BAAAHT010000013.1"/>
</dbReference>
<dbReference type="EMBL" id="JAFBBU010000001">
    <property type="protein sequence ID" value="MBM7471933.1"/>
    <property type="molecule type" value="Genomic_DNA"/>
</dbReference>
<dbReference type="GO" id="GO:0016787">
    <property type="term" value="F:hydrolase activity"/>
    <property type="evidence" value="ECO:0007669"/>
    <property type="project" value="UniProtKB-KW"/>
</dbReference>
<gene>
    <name evidence="1" type="ORF">JOE66_001567</name>
</gene>
<dbReference type="InterPro" id="IPR023214">
    <property type="entry name" value="HAD_sf"/>
</dbReference>
<evidence type="ECO:0000313" key="2">
    <source>
        <dbReference type="Proteomes" id="UP000776164"/>
    </source>
</evidence>
<dbReference type="PANTHER" id="PTHR43611:SF3">
    <property type="entry name" value="FLAVIN MONONUCLEOTIDE HYDROLASE 1, CHLOROPLATIC"/>
    <property type="match status" value="1"/>
</dbReference>
<accession>A0ABS2L4F3</accession>
<dbReference type="InterPro" id="IPR023198">
    <property type="entry name" value="PGP-like_dom2"/>
</dbReference>
<dbReference type="Gene3D" id="1.10.150.240">
    <property type="entry name" value="Putative phosphatase, domain 2"/>
    <property type="match status" value="1"/>
</dbReference>